<evidence type="ECO:0000313" key="16">
    <source>
        <dbReference type="EMBL" id="PNF61344.1"/>
    </source>
</evidence>
<evidence type="ECO:0000256" key="9">
    <source>
        <dbReference type="ARBA" id="ARBA00023134"/>
    </source>
</evidence>
<accession>A0A271C696</accession>
<evidence type="ECO:0000256" key="2">
    <source>
        <dbReference type="ARBA" id="ARBA00008531"/>
    </source>
</evidence>
<dbReference type="NCBIfam" id="TIGR03499">
    <property type="entry name" value="FlhF"/>
    <property type="match status" value="1"/>
</dbReference>
<evidence type="ECO:0000256" key="13">
    <source>
        <dbReference type="NCBIfam" id="TIGR03499"/>
    </source>
</evidence>
<evidence type="ECO:0000256" key="5">
    <source>
        <dbReference type="ARBA" id="ARBA00022475"/>
    </source>
</evidence>
<protein>
    <recommendedName>
        <fullName evidence="3 13">Flagellar biosynthesis protein FlhF</fullName>
    </recommendedName>
</protein>
<dbReference type="GO" id="GO:0015031">
    <property type="term" value="P:protein transport"/>
    <property type="evidence" value="ECO:0007669"/>
    <property type="project" value="UniProtKB-KW"/>
</dbReference>
<dbReference type="GO" id="GO:0006614">
    <property type="term" value="P:SRP-dependent cotranslational protein targeting to membrane"/>
    <property type="evidence" value="ECO:0007669"/>
    <property type="project" value="UniProtKB-UniRule"/>
</dbReference>
<keyword evidence="6" id="KW-0547">Nucleotide-binding</keyword>
<dbReference type="InterPro" id="IPR020006">
    <property type="entry name" value="FlhF"/>
</dbReference>
<keyword evidence="8" id="KW-0653">Protein transport</keyword>
<evidence type="ECO:0000256" key="1">
    <source>
        <dbReference type="ARBA" id="ARBA00004413"/>
    </source>
</evidence>
<evidence type="ECO:0000256" key="8">
    <source>
        <dbReference type="ARBA" id="ARBA00022927"/>
    </source>
</evidence>
<dbReference type="EMBL" id="POUM01000001">
    <property type="protein sequence ID" value="PNF61344.1"/>
    <property type="molecule type" value="Genomic_DNA"/>
</dbReference>
<evidence type="ECO:0000313" key="17">
    <source>
        <dbReference type="Proteomes" id="UP000236003"/>
    </source>
</evidence>
<dbReference type="InterPro" id="IPR047040">
    <property type="entry name" value="FlhF__GTPase_dom"/>
</dbReference>
<organism evidence="16 17">
    <name type="scientific">Stutzerimonas stutzeri</name>
    <name type="common">Pseudomonas stutzeri</name>
    <dbReference type="NCBI Taxonomy" id="316"/>
    <lineage>
        <taxon>Bacteria</taxon>
        <taxon>Pseudomonadati</taxon>
        <taxon>Pseudomonadota</taxon>
        <taxon>Gammaproteobacteria</taxon>
        <taxon>Pseudomonadales</taxon>
        <taxon>Pseudomonadaceae</taxon>
        <taxon>Stutzerimonas</taxon>
    </lineage>
</organism>
<keyword evidence="16" id="KW-0969">Cilium</keyword>
<dbReference type="InterPro" id="IPR000897">
    <property type="entry name" value="SRP54_GTPase_dom"/>
</dbReference>
<keyword evidence="4" id="KW-0813">Transport</keyword>
<evidence type="ECO:0000256" key="3">
    <source>
        <dbReference type="ARBA" id="ARBA00014919"/>
    </source>
</evidence>
<evidence type="ECO:0000256" key="10">
    <source>
        <dbReference type="ARBA" id="ARBA00023136"/>
    </source>
</evidence>
<evidence type="ECO:0000259" key="15">
    <source>
        <dbReference type="SMART" id="SM00962"/>
    </source>
</evidence>
<proteinExistence type="inferred from homology"/>
<dbReference type="GO" id="GO:0044781">
    <property type="term" value="P:bacterial-type flagellum organization"/>
    <property type="evidence" value="ECO:0007669"/>
    <property type="project" value="UniProtKB-UniRule"/>
</dbReference>
<keyword evidence="16" id="KW-0966">Cell projection</keyword>
<evidence type="ECO:0000256" key="6">
    <source>
        <dbReference type="ARBA" id="ARBA00022741"/>
    </source>
</evidence>
<keyword evidence="9" id="KW-0342">GTP-binding</keyword>
<name>A0A271C696_STUST</name>
<comment type="similarity">
    <text evidence="2">Belongs to the GTP-binding SRP family.</text>
</comment>
<comment type="function">
    <text evidence="12">Necessary for flagellar biosynthesis. May be involved in translocation of the flagellum.</text>
</comment>
<keyword evidence="16" id="KW-0282">Flagellum</keyword>
<evidence type="ECO:0000259" key="14">
    <source>
        <dbReference type="SMART" id="SM00382"/>
    </source>
</evidence>
<dbReference type="Proteomes" id="UP000236003">
    <property type="component" value="Unassembled WGS sequence"/>
</dbReference>
<sequence length="429" mass="46268">MQVKRFFAADMRIAMKMVRDELGADAVIIGNRRVAGGVELTAVLDYPMQSAPAATKPNPALEAELRKTQARLASAHADLSSAPRANMQDRQLVDEKPAAAAIKPQAQPVAAAATADARAIEAMQSELHGLRELIEVQLGSIAWGQEQSRRPQQASLWRRLQRMGLPAELSRSLLEKVAGISEPRQAWRMVLAHLAQAIKVTKNEPLEEGGVIALVGPAGVGKTTTLAKLAARYVLKYGAQNIALVSMDNYRIGAQEQLKTLGRILDVPVLQIDPSQSLVKTLAPLARKRVILIDTAGLPASDPTLRMQLDALSDRGVKSKNYLVLAATSQSQVLKAAWHNYRRCGLAGCILTKLDEAGSLGDVLGLTISQHLPIAYLADGPRIPDDLHLPRSHQLVSRAVSLQSGEEPSEETMADMFAGLYNGPSRRAG</sequence>
<comment type="subcellular location">
    <subcellularLocation>
        <location evidence="1">Cell membrane</location>
        <topology evidence="1">Peripheral membrane protein</topology>
        <orientation evidence="1">Cytoplasmic side</orientation>
    </subcellularLocation>
</comment>
<dbReference type="GO" id="GO:0003924">
    <property type="term" value="F:GTPase activity"/>
    <property type="evidence" value="ECO:0007669"/>
    <property type="project" value="UniProtKB-UniRule"/>
</dbReference>
<dbReference type="FunFam" id="3.40.50.300:FF:000695">
    <property type="entry name" value="Flagellar biosynthesis regulator FlhF"/>
    <property type="match status" value="1"/>
</dbReference>
<comment type="caution">
    <text evidence="16">The sequence shown here is derived from an EMBL/GenBank/DDBJ whole genome shotgun (WGS) entry which is preliminary data.</text>
</comment>
<keyword evidence="7" id="KW-1005">Bacterial flagellum biogenesis</keyword>
<feature type="domain" description="AAA+ ATPase" evidence="14">
    <location>
        <begin position="208"/>
        <end position="379"/>
    </location>
</feature>
<dbReference type="PANTHER" id="PTHR43134">
    <property type="entry name" value="SIGNAL RECOGNITION PARTICLE RECEPTOR SUBUNIT ALPHA"/>
    <property type="match status" value="1"/>
</dbReference>
<dbReference type="RefSeq" id="WP_095460409.1">
    <property type="nucleotide sequence ID" value="NZ_CP025149.2"/>
</dbReference>
<dbReference type="GO" id="GO:0005886">
    <property type="term" value="C:plasma membrane"/>
    <property type="evidence" value="ECO:0007669"/>
    <property type="project" value="UniProtKB-SubCell"/>
</dbReference>
<keyword evidence="5" id="KW-1003">Cell membrane</keyword>
<dbReference type="InterPro" id="IPR027417">
    <property type="entry name" value="P-loop_NTPase"/>
</dbReference>
<dbReference type="GO" id="GO:0005047">
    <property type="term" value="F:signal recognition particle binding"/>
    <property type="evidence" value="ECO:0007669"/>
    <property type="project" value="TreeGrafter"/>
</dbReference>
<keyword evidence="11" id="KW-1006">Bacterial flagellum protein export</keyword>
<dbReference type="Gene3D" id="1.20.120.1380">
    <property type="entry name" value="Flagellar FlhF biosynthesis protein, N domain"/>
    <property type="match status" value="1"/>
</dbReference>
<keyword evidence="10" id="KW-0472">Membrane</keyword>
<feature type="domain" description="SRP54-type proteins GTP-binding" evidence="15">
    <location>
        <begin position="209"/>
        <end position="401"/>
    </location>
</feature>
<dbReference type="GO" id="GO:0005525">
    <property type="term" value="F:GTP binding"/>
    <property type="evidence" value="ECO:0007669"/>
    <property type="project" value="UniProtKB-UniRule"/>
</dbReference>
<evidence type="ECO:0000256" key="11">
    <source>
        <dbReference type="ARBA" id="ARBA00023225"/>
    </source>
</evidence>
<evidence type="ECO:0000256" key="7">
    <source>
        <dbReference type="ARBA" id="ARBA00022795"/>
    </source>
</evidence>
<dbReference type="InterPro" id="IPR003593">
    <property type="entry name" value="AAA+_ATPase"/>
</dbReference>
<evidence type="ECO:0000256" key="12">
    <source>
        <dbReference type="ARBA" id="ARBA00025337"/>
    </source>
</evidence>
<dbReference type="CDD" id="cd17873">
    <property type="entry name" value="FlhF"/>
    <property type="match status" value="1"/>
</dbReference>
<dbReference type="Pfam" id="PF00448">
    <property type="entry name" value="SRP54"/>
    <property type="match status" value="1"/>
</dbReference>
<dbReference type="SMART" id="SM00382">
    <property type="entry name" value="AAA"/>
    <property type="match status" value="1"/>
</dbReference>
<dbReference type="SMART" id="SM00962">
    <property type="entry name" value="SRP54"/>
    <property type="match status" value="1"/>
</dbReference>
<reference evidence="16 17" key="1">
    <citation type="submission" date="2018-01" db="EMBL/GenBank/DDBJ databases">
        <title>Denitrification phenotypes of diverse strains of Pseudomonas stutzeri.</title>
        <authorList>
            <person name="Milligan D.A."/>
            <person name="Bergaust L."/>
            <person name="Bakken L.R."/>
            <person name="Frostegard A."/>
        </authorList>
    </citation>
    <scope>NUCLEOTIDE SEQUENCE [LARGE SCALE GENOMIC DNA]</scope>
    <source>
        <strain evidence="16 17">CCUG 44592</strain>
    </source>
</reference>
<evidence type="ECO:0000256" key="4">
    <source>
        <dbReference type="ARBA" id="ARBA00022448"/>
    </source>
</evidence>
<dbReference type="PANTHER" id="PTHR43134:SF3">
    <property type="entry name" value="FLAGELLAR BIOSYNTHESIS PROTEIN FLHF"/>
    <property type="match status" value="1"/>
</dbReference>
<dbReference type="Gene3D" id="3.40.50.300">
    <property type="entry name" value="P-loop containing nucleotide triphosphate hydrolases"/>
    <property type="match status" value="1"/>
</dbReference>
<dbReference type="AlphaFoldDB" id="A0A271C696"/>
<dbReference type="SUPFAM" id="SSF52540">
    <property type="entry name" value="P-loop containing nucleoside triphosphate hydrolases"/>
    <property type="match status" value="1"/>
</dbReference>
<gene>
    <name evidence="16" type="primary">flhF</name>
    <name evidence="16" type="ORF">CXK99_00990</name>
</gene>